<dbReference type="InterPro" id="IPR001375">
    <property type="entry name" value="Peptidase_S9_cat"/>
</dbReference>
<dbReference type="EMBL" id="JBHSZZ010000019">
    <property type="protein sequence ID" value="MFC7186176.1"/>
    <property type="molecule type" value="Genomic_DNA"/>
</dbReference>
<dbReference type="AlphaFoldDB" id="A0ABD5YDR0"/>
<gene>
    <name evidence="4" type="ORF">ACFQMK_04575</name>
</gene>
<accession>A0ABD5YDR0</accession>
<organism evidence="4 5">
    <name type="scientific">Halorubrum yunnanense</name>
    <dbReference type="NCBI Taxonomy" id="1526162"/>
    <lineage>
        <taxon>Archaea</taxon>
        <taxon>Methanobacteriati</taxon>
        <taxon>Methanobacteriota</taxon>
        <taxon>Stenosarchaea group</taxon>
        <taxon>Halobacteria</taxon>
        <taxon>Halobacteriales</taxon>
        <taxon>Haloferacaceae</taxon>
        <taxon>Halorubrum</taxon>
    </lineage>
</organism>
<evidence type="ECO:0000313" key="5">
    <source>
        <dbReference type="Proteomes" id="UP001596390"/>
    </source>
</evidence>
<dbReference type="SUPFAM" id="SSF53474">
    <property type="entry name" value="alpha/beta-Hydrolases"/>
    <property type="match status" value="1"/>
</dbReference>
<evidence type="ECO:0000256" key="1">
    <source>
        <dbReference type="ARBA" id="ARBA00022801"/>
    </source>
</evidence>
<proteinExistence type="predicted"/>
<evidence type="ECO:0000259" key="3">
    <source>
        <dbReference type="Pfam" id="PF00326"/>
    </source>
</evidence>
<feature type="region of interest" description="Disordered" evidence="2">
    <location>
        <begin position="239"/>
        <end position="269"/>
    </location>
</feature>
<evidence type="ECO:0000313" key="4">
    <source>
        <dbReference type="EMBL" id="MFC7186176.1"/>
    </source>
</evidence>
<keyword evidence="1" id="KW-0378">Hydrolase</keyword>
<dbReference type="PANTHER" id="PTHR42776">
    <property type="entry name" value="SERINE PEPTIDASE S9 FAMILY MEMBER"/>
    <property type="match status" value="1"/>
</dbReference>
<dbReference type="GO" id="GO:0008233">
    <property type="term" value="F:peptidase activity"/>
    <property type="evidence" value="ECO:0007669"/>
    <property type="project" value="UniProtKB-ARBA"/>
</dbReference>
<dbReference type="InterPro" id="IPR011042">
    <property type="entry name" value="6-blade_b-propeller_TolB-like"/>
</dbReference>
<feature type="domain" description="Peptidase S9 prolyl oligopeptidase catalytic" evidence="3">
    <location>
        <begin position="431"/>
        <end position="637"/>
    </location>
</feature>
<dbReference type="PANTHER" id="PTHR42776:SF27">
    <property type="entry name" value="DIPEPTIDYL PEPTIDASE FAMILY MEMBER 6"/>
    <property type="match status" value="1"/>
</dbReference>
<keyword evidence="5" id="KW-1185">Reference proteome</keyword>
<protein>
    <submittedName>
        <fullName evidence="4">S9 family peptidase</fullName>
    </submittedName>
</protein>
<dbReference type="Pfam" id="PF00326">
    <property type="entry name" value="Peptidase_S9"/>
    <property type="match status" value="1"/>
</dbReference>
<evidence type="ECO:0000256" key="2">
    <source>
        <dbReference type="SAM" id="MobiDB-lite"/>
    </source>
</evidence>
<dbReference type="RefSeq" id="WP_267663148.1">
    <property type="nucleotide sequence ID" value="NZ_JAODIX010000019.1"/>
</dbReference>
<dbReference type="PRINTS" id="PR00862">
    <property type="entry name" value="PROLIGOPTASE"/>
</dbReference>
<dbReference type="Gene3D" id="2.120.10.30">
    <property type="entry name" value="TolB, C-terminal domain"/>
    <property type="match status" value="2"/>
</dbReference>
<dbReference type="SUPFAM" id="SSF82171">
    <property type="entry name" value="DPP6 N-terminal domain-like"/>
    <property type="match status" value="1"/>
</dbReference>
<dbReference type="InterPro" id="IPR029058">
    <property type="entry name" value="AB_hydrolase_fold"/>
</dbReference>
<comment type="caution">
    <text evidence="4">The sequence shown here is derived from an EMBL/GenBank/DDBJ whole genome shotgun (WGS) entry which is preliminary data.</text>
</comment>
<dbReference type="Gene3D" id="3.40.50.1820">
    <property type="entry name" value="alpha/beta hydrolase"/>
    <property type="match status" value="1"/>
</dbReference>
<dbReference type="Proteomes" id="UP001596390">
    <property type="component" value="Unassembled WGS sequence"/>
</dbReference>
<dbReference type="InterPro" id="IPR002470">
    <property type="entry name" value="Peptidase_S9A"/>
</dbReference>
<sequence length="638" mass="69969">MHRYDIERYLNVRSAGGADLGPDGRLSFLLNTTGTGQVWSVDEPLGWPEQHTFFEESVSFVDSSPQRAEAVFGMDEGGNERAQLYLLNYESGEIADLTGRPEAKHRWGGWDSEGDRFAFASNRRDESVFDVYVQERDATGDDAELVYEGDGWLSVAGWSPSDDRLIVHEAHSSFDHDVYTLDVDSGDRFYHTPHEGDVRYGSPEWGPDGKALYLVTDRDSDTLRLERLHLATGDFAVVASGADDPEQTNKSGADDSPPKPGGDDGWNVDGVAVHEESRRVVYSRNVDGYTEITVGELVEPDRIDPFPAPDLPDGVAGGVSFGPDGDRFAVTATGSARNANAYVVDATTGETERWTAASTAGIPPDTFVEPELVGYPTFDVDERRSSASETSSRAGREIPAFFSVPETEPPEGGYPVVVDIHGGPESQRRPSFASVKQYLLNNGYAVFEPNVRGSSGYGKAYAALDDVEKRMDSVADVEAGVEWLHDHPEVDPDRIVAMGGSYGGFMVLAALTEYPDLWAAGVDVVGIANFVTFLENTGDWRRSLREAEYGSLDEDREFLESISPINNIEHIASPLFVLHGANDPRVPVGEAEQIVEEAREQGVPVRKLIFDDEGHGFAKLENRIEAYREVVDFLAEHV</sequence>
<name>A0ABD5YDR0_9EURY</name>
<reference evidence="4 5" key="1">
    <citation type="journal article" date="2019" name="Int. J. Syst. Evol. Microbiol.">
        <title>The Global Catalogue of Microorganisms (GCM) 10K type strain sequencing project: providing services to taxonomists for standard genome sequencing and annotation.</title>
        <authorList>
            <consortium name="The Broad Institute Genomics Platform"/>
            <consortium name="The Broad Institute Genome Sequencing Center for Infectious Disease"/>
            <person name="Wu L."/>
            <person name="Ma J."/>
        </authorList>
    </citation>
    <scope>NUCLEOTIDE SEQUENCE [LARGE SCALE GENOMIC DNA]</scope>
    <source>
        <strain evidence="4 5">Q85</strain>
    </source>
</reference>